<comment type="caution">
    <text evidence="8">The sequence shown here is derived from an EMBL/GenBank/DDBJ whole genome shotgun (WGS) entry which is preliminary data.</text>
</comment>
<evidence type="ECO:0000259" key="7">
    <source>
        <dbReference type="PROSITE" id="PS00463"/>
    </source>
</evidence>
<dbReference type="STRING" id="329884.A0A4U0Y5N8"/>
<dbReference type="PANTHER" id="PTHR31845:SF10">
    <property type="entry name" value="ZN(II)2CYS6 TRANSCRIPTION FACTOR (EUROFUNG)"/>
    <property type="match status" value="1"/>
</dbReference>
<dbReference type="SUPFAM" id="SSF57701">
    <property type="entry name" value="Zn2/Cys6 DNA-binding domain"/>
    <property type="match status" value="1"/>
</dbReference>
<dbReference type="EMBL" id="NAJQ01000022">
    <property type="protein sequence ID" value="TKA82905.1"/>
    <property type="molecule type" value="Genomic_DNA"/>
</dbReference>
<sequence>MEPPQTPGVSLGASQEALSADAGEKRKRQPRNSACQACATLKMKCVPGPVVGKCERCHRMGKDCIAAIPKARKRRSLDGDLSASPLRADSSRARGDAPEAGVESTPVTNQYRGARQHQTDLSHTGSRSFTKLLAQGLGIEDSSEDLLRGLDYNYVQTRLTVFRQLTVQFPFYCLRPDASAITMATDRPVTTVAICTVACSAQPDVQARLAQAFRQTVSAKVIVDGERSMDLLQGLLIFLAWHHNYMVKQQIHQMLYLLAGMAADLGLYRQPHRNDELNLAAALEQDRAFLGCYYLCCGLPIMGFDKPSPLRWTDNLRRCAEHLAMSGSHPQDNTLVGIVELVRAVDDLQETLRTGGEAKRPSYIAYVDMQTKATTHRLKALKREHPELAGTLSYAAANIHFYHRILRVGDAPDTATLIQCACAIKEYVDDLLGRPPILLHQIAIVDWTNLLEILILMARVSKPLPNTGGWEAGALSSMLQPEAILDALHAHMAAALTGDPLAPRHEGQLQWFRGVCDNIKKRILQERTGGVGTLLLHDSPYETVHSLGLNGQSAQGRFRPVNEPYGSELPIPRQPEHQGPKAFDSFSLFDGGLLDDSFWNNFLAP</sequence>
<evidence type="ECO:0000313" key="8">
    <source>
        <dbReference type="EMBL" id="TKA82905.1"/>
    </source>
</evidence>
<name>A0A4U0Y5N8_9PEZI</name>
<dbReference type="InterPro" id="IPR001138">
    <property type="entry name" value="Zn2Cys6_DnaBD"/>
</dbReference>
<dbReference type="CDD" id="cd12148">
    <property type="entry name" value="fungal_TF_MHR"/>
    <property type="match status" value="1"/>
</dbReference>
<keyword evidence="4" id="KW-0804">Transcription</keyword>
<dbReference type="GO" id="GO:0000976">
    <property type="term" value="F:transcription cis-regulatory region binding"/>
    <property type="evidence" value="ECO:0007669"/>
    <property type="project" value="TreeGrafter"/>
</dbReference>
<organism evidence="8 9">
    <name type="scientific">Friedmanniomyces simplex</name>
    <dbReference type="NCBI Taxonomy" id="329884"/>
    <lineage>
        <taxon>Eukaryota</taxon>
        <taxon>Fungi</taxon>
        <taxon>Dikarya</taxon>
        <taxon>Ascomycota</taxon>
        <taxon>Pezizomycotina</taxon>
        <taxon>Dothideomycetes</taxon>
        <taxon>Dothideomycetidae</taxon>
        <taxon>Mycosphaerellales</taxon>
        <taxon>Teratosphaeriaceae</taxon>
        <taxon>Friedmanniomyces</taxon>
    </lineage>
</organism>
<reference evidence="8 9" key="1">
    <citation type="submission" date="2017-03" db="EMBL/GenBank/DDBJ databases">
        <title>Genomes of endolithic fungi from Antarctica.</title>
        <authorList>
            <person name="Coleine C."/>
            <person name="Masonjones S."/>
            <person name="Stajich J.E."/>
        </authorList>
    </citation>
    <scope>NUCLEOTIDE SEQUENCE [LARGE SCALE GENOMIC DNA]</scope>
    <source>
        <strain evidence="8 9">CCFEE 5184</strain>
    </source>
</reference>
<dbReference type="CDD" id="cd00067">
    <property type="entry name" value="GAL4"/>
    <property type="match status" value="1"/>
</dbReference>
<dbReference type="GO" id="GO:0000981">
    <property type="term" value="F:DNA-binding transcription factor activity, RNA polymerase II-specific"/>
    <property type="evidence" value="ECO:0007669"/>
    <property type="project" value="InterPro"/>
</dbReference>
<protein>
    <recommendedName>
        <fullName evidence="7">Zn(2)-C6 fungal-type domain-containing protein</fullName>
    </recommendedName>
</protein>
<feature type="region of interest" description="Disordered" evidence="6">
    <location>
        <begin position="76"/>
        <end position="104"/>
    </location>
</feature>
<comment type="subcellular location">
    <subcellularLocation>
        <location evidence="1">Nucleus</location>
    </subcellularLocation>
</comment>
<dbReference type="InterPro" id="IPR051089">
    <property type="entry name" value="prtT"/>
</dbReference>
<dbReference type="OrthoDB" id="5226580at2759"/>
<evidence type="ECO:0000256" key="4">
    <source>
        <dbReference type="ARBA" id="ARBA00023163"/>
    </source>
</evidence>
<dbReference type="Gene3D" id="4.10.240.10">
    <property type="entry name" value="Zn(2)-C6 fungal-type DNA-binding domain"/>
    <property type="match status" value="1"/>
</dbReference>
<evidence type="ECO:0000313" key="9">
    <source>
        <dbReference type="Proteomes" id="UP000309340"/>
    </source>
</evidence>
<dbReference type="GO" id="GO:0005634">
    <property type="term" value="C:nucleus"/>
    <property type="evidence" value="ECO:0007669"/>
    <property type="project" value="UniProtKB-SubCell"/>
</dbReference>
<feature type="region of interest" description="Disordered" evidence="6">
    <location>
        <begin position="1"/>
        <end position="33"/>
    </location>
</feature>
<keyword evidence="9" id="KW-1185">Reference proteome</keyword>
<dbReference type="PROSITE" id="PS00463">
    <property type="entry name" value="ZN2_CY6_FUNGAL_1"/>
    <property type="match status" value="1"/>
</dbReference>
<evidence type="ECO:0000256" key="5">
    <source>
        <dbReference type="ARBA" id="ARBA00023242"/>
    </source>
</evidence>
<keyword evidence="2" id="KW-0805">Transcription regulation</keyword>
<dbReference type="AlphaFoldDB" id="A0A4U0Y5N8"/>
<keyword evidence="3" id="KW-0238">DNA-binding</keyword>
<feature type="domain" description="Zn(2)-C6 fungal-type" evidence="7">
    <location>
        <begin position="34"/>
        <end position="64"/>
    </location>
</feature>
<evidence type="ECO:0000256" key="3">
    <source>
        <dbReference type="ARBA" id="ARBA00023125"/>
    </source>
</evidence>
<evidence type="ECO:0000256" key="6">
    <source>
        <dbReference type="SAM" id="MobiDB-lite"/>
    </source>
</evidence>
<evidence type="ECO:0000256" key="1">
    <source>
        <dbReference type="ARBA" id="ARBA00004123"/>
    </source>
</evidence>
<keyword evidence="5" id="KW-0539">Nucleus</keyword>
<proteinExistence type="predicted"/>
<evidence type="ECO:0000256" key="2">
    <source>
        <dbReference type="ARBA" id="ARBA00023015"/>
    </source>
</evidence>
<dbReference type="Proteomes" id="UP000309340">
    <property type="component" value="Unassembled WGS sequence"/>
</dbReference>
<dbReference type="PANTHER" id="PTHR31845">
    <property type="entry name" value="FINGER DOMAIN PROTEIN, PUTATIVE-RELATED"/>
    <property type="match status" value="1"/>
</dbReference>
<dbReference type="InterPro" id="IPR036864">
    <property type="entry name" value="Zn2-C6_fun-type_DNA-bd_sf"/>
</dbReference>
<dbReference type="GO" id="GO:0008270">
    <property type="term" value="F:zinc ion binding"/>
    <property type="evidence" value="ECO:0007669"/>
    <property type="project" value="InterPro"/>
</dbReference>
<gene>
    <name evidence="8" type="ORF">B0A55_01164</name>
</gene>
<accession>A0A4U0Y5N8</accession>